<comment type="caution">
    <text evidence="1">The sequence shown here is derived from an EMBL/GenBank/DDBJ whole genome shotgun (WGS) entry which is preliminary data.</text>
</comment>
<organism evidence="1 2">
    <name type="scientific">Rhodofomes roseus</name>
    <dbReference type="NCBI Taxonomy" id="34475"/>
    <lineage>
        <taxon>Eukaryota</taxon>
        <taxon>Fungi</taxon>
        <taxon>Dikarya</taxon>
        <taxon>Basidiomycota</taxon>
        <taxon>Agaricomycotina</taxon>
        <taxon>Agaricomycetes</taxon>
        <taxon>Polyporales</taxon>
        <taxon>Rhodofomes</taxon>
    </lineage>
</organism>
<sequence>MPPINIEARQQSLASMGFPSGTTITAEFTGYAGFVGGCLRTYDQEVQPKDMIMTALNRVHSRSASDVRSGAGSGNPEDILEWGIRLYKGYRPSSSPSRRITAQAFSCIASLYNNKSRLPNQTLQIDDLRRAAEAANTAAGLGYTTPTALSIAMYIGNLNHLDSVGGPARNVWETAYFSELIELRRVYERRKREVEREDRTRERRVERAPGEFRCAAVGCGIEATRRGRLG</sequence>
<gene>
    <name evidence="1" type="ORF">C8Q71DRAFT_863798</name>
</gene>
<dbReference type="EMBL" id="JADCUA010000050">
    <property type="protein sequence ID" value="KAH9828682.1"/>
    <property type="molecule type" value="Genomic_DNA"/>
</dbReference>
<dbReference type="Proteomes" id="UP000814176">
    <property type="component" value="Unassembled WGS sequence"/>
</dbReference>
<name>A0ABQ8JX73_9APHY</name>
<reference evidence="1 2" key="1">
    <citation type="journal article" date="2021" name="Environ. Microbiol.">
        <title>Gene family expansions and transcriptome signatures uncover fungal adaptations to wood decay.</title>
        <authorList>
            <person name="Hage H."/>
            <person name="Miyauchi S."/>
            <person name="Viragh M."/>
            <person name="Drula E."/>
            <person name="Min B."/>
            <person name="Chaduli D."/>
            <person name="Navarro D."/>
            <person name="Favel A."/>
            <person name="Norest M."/>
            <person name="Lesage-Meessen L."/>
            <person name="Balint B."/>
            <person name="Merenyi Z."/>
            <person name="de Eugenio L."/>
            <person name="Morin E."/>
            <person name="Martinez A.T."/>
            <person name="Baldrian P."/>
            <person name="Stursova M."/>
            <person name="Martinez M.J."/>
            <person name="Novotny C."/>
            <person name="Magnuson J.K."/>
            <person name="Spatafora J.W."/>
            <person name="Maurice S."/>
            <person name="Pangilinan J."/>
            <person name="Andreopoulos W."/>
            <person name="LaButti K."/>
            <person name="Hundley H."/>
            <person name="Na H."/>
            <person name="Kuo A."/>
            <person name="Barry K."/>
            <person name="Lipzen A."/>
            <person name="Henrissat B."/>
            <person name="Riley R."/>
            <person name="Ahrendt S."/>
            <person name="Nagy L.G."/>
            <person name="Grigoriev I.V."/>
            <person name="Martin F."/>
            <person name="Rosso M.N."/>
        </authorList>
    </citation>
    <scope>NUCLEOTIDE SEQUENCE [LARGE SCALE GENOMIC DNA]</scope>
    <source>
        <strain evidence="1 2">CIRM-BRFM 1785</strain>
    </source>
</reference>
<keyword evidence="2" id="KW-1185">Reference proteome</keyword>
<dbReference type="GeneID" id="72008965"/>
<accession>A0ABQ8JX73</accession>
<protein>
    <submittedName>
        <fullName evidence="1">Uncharacterized protein</fullName>
    </submittedName>
</protein>
<dbReference type="RefSeq" id="XP_047772338.1">
    <property type="nucleotide sequence ID" value="XM_047928233.1"/>
</dbReference>
<evidence type="ECO:0000313" key="2">
    <source>
        <dbReference type="Proteomes" id="UP000814176"/>
    </source>
</evidence>
<evidence type="ECO:0000313" key="1">
    <source>
        <dbReference type="EMBL" id="KAH9828682.1"/>
    </source>
</evidence>
<proteinExistence type="predicted"/>